<dbReference type="EMBL" id="MQUB01000001">
    <property type="protein sequence ID" value="PQB05571.1"/>
    <property type="molecule type" value="Genomic_DNA"/>
</dbReference>
<name>A0A2S7KSG8_9FLAO</name>
<dbReference type="Proteomes" id="UP000239800">
    <property type="component" value="Unassembled WGS sequence"/>
</dbReference>
<gene>
    <name evidence="2" type="ORF">BST85_12180</name>
</gene>
<keyword evidence="1" id="KW-0812">Transmembrane</keyword>
<proteinExistence type="predicted"/>
<keyword evidence="3" id="KW-1185">Reference proteome</keyword>
<reference evidence="2 3" key="1">
    <citation type="submission" date="2016-11" db="EMBL/GenBank/DDBJ databases">
        <title>Trade-off between light-utilization and light-protection in marine flavobacteria.</title>
        <authorList>
            <person name="Kumagai Y."/>
        </authorList>
    </citation>
    <scope>NUCLEOTIDE SEQUENCE [LARGE SCALE GENOMIC DNA]</scope>
    <source>
        <strain evidence="2 3">NBRC 107741</strain>
    </source>
</reference>
<protein>
    <submittedName>
        <fullName evidence="2">Uncharacterized protein</fullName>
    </submittedName>
</protein>
<evidence type="ECO:0000256" key="1">
    <source>
        <dbReference type="SAM" id="Phobius"/>
    </source>
</evidence>
<organism evidence="2 3">
    <name type="scientific">Aureitalea marina</name>
    <dbReference type="NCBI Taxonomy" id="930804"/>
    <lineage>
        <taxon>Bacteria</taxon>
        <taxon>Pseudomonadati</taxon>
        <taxon>Bacteroidota</taxon>
        <taxon>Flavobacteriia</taxon>
        <taxon>Flavobacteriales</taxon>
        <taxon>Flavobacteriaceae</taxon>
        <taxon>Aureitalea</taxon>
    </lineage>
</organism>
<accession>A0A2S7KSG8</accession>
<dbReference type="InterPro" id="IPR045749">
    <property type="entry name" value="DUF6090"/>
</dbReference>
<dbReference type="OrthoDB" id="821805at2"/>
<sequence>MIHFFRRIRRKLLNQERVGKYLIYAVGEILLVVIGILIALQVNNWNQERISRDKEKVYLKEIRASLEKDLADQNRVFDFNGKKIALILQIISEMGKDKSKTEHMLYLFGLLNKEPEGSLVNYDVFIPNRAAFDNMLSSENIGIVQDDELRSKLSEYYRGEIVDTGTQERVKQIVRKFSDLITRLGVNKESMRAMMNMETNYPSAEEMDPINGPEIMGQIFLMMKNVESQNVWLEEVQENTQFLIQNIDQYLGQLTTTIPVNPNT</sequence>
<feature type="transmembrane region" description="Helical" evidence="1">
    <location>
        <begin position="21"/>
        <end position="42"/>
    </location>
</feature>
<dbReference type="Pfam" id="PF19578">
    <property type="entry name" value="DUF6090"/>
    <property type="match status" value="1"/>
</dbReference>
<comment type="caution">
    <text evidence="2">The sequence shown here is derived from an EMBL/GenBank/DDBJ whole genome shotgun (WGS) entry which is preliminary data.</text>
</comment>
<keyword evidence="1" id="KW-0472">Membrane</keyword>
<evidence type="ECO:0000313" key="3">
    <source>
        <dbReference type="Proteomes" id="UP000239800"/>
    </source>
</evidence>
<evidence type="ECO:0000313" key="2">
    <source>
        <dbReference type="EMBL" id="PQB05571.1"/>
    </source>
</evidence>
<keyword evidence="1" id="KW-1133">Transmembrane helix</keyword>
<dbReference type="AlphaFoldDB" id="A0A2S7KSG8"/>
<dbReference type="RefSeq" id="WP_104813517.1">
    <property type="nucleotide sequence ID" value="NZ_MQUB01000001.1"/>
</dbReference>